<feature type="compositionally biased region" description="Polar residues" evidence="6">
    <location>
        <begin position="256"/>
        <end position="267"/>
    </location>
</feature>
<feature type="domain" description="HMA" evidence="7">
    <location>
        <begin position="14"/>
        <end position="77"/>
    </location>
</feature>
<dbReference type="Proteomes" id="UP000231279">
    <property type="component" value="Unassembled WGS sequence"/>
</dbReference>
<evidence type="ECO:0000313" key="9">
    <source>
        <dbReference type="Proteomes" id="UP000231279"/>
    </source>
</evidence>
<evidence type="ECO:0000313" key="8">
    <source>
        <dbReference type="EMBL" id="PIN26680.1"/>
    </source>
</evidence>
<dbReference type="STRING" id="429701.A0A2G9IAI9"/>
<keyword evidence="9" id="KW-1185">Reference proteome</keyword>
<dbReference type="InterPro" id="IPR006121">
    <property type="entry name" value="HMA_dom"/>
</dbReference>
<feature type="compositionally biased region" description="Basic and acidic residues" evidence="6">
    <location>
        <begin position="186"/>
        <end position="199"/>
    </location>
</feature>
<dbReference type="GO" id="GO:0046872">
    <property type="term" value="F:metal ion binding"/>
    <property type="evidence" value="ECO:0007669"/>
    <property type="project" value="UniProtKB-KW"/>
</dbReference>
<comment type="caution">
    <text evidence="8">The sequence shown here is derived from an EMBL/GenBank/DDBJ whole genome shotgun (WGS) entry which is preliminary data.</text>
</comment>
<dbReference type="SUPFAM" id="SSF55008">
    <property type="entry name" value="HMA, heavy metal-associated domain"/>
    <property type="match status" value="1"/>
</dbReference>
<proteinExistence type="inferred from homology"/>
<evidence type="ECO:0000259" key="7">
    <source>
        <dbReference type="PROSITE" id="PS50846"/>
    </source>
</evidence>
<evidence type="ECO:0000256" key="2">
    <source>
        <dbReference type="ARBA" id="ARBA00022481"/>
    </source>
</evidence>
<dbReference type="AlphaFoldDB" id="A0A2G9IAI9"/>
<evidence type="ECO:0000256" key="6">
    <source>
        <dbReference type="SAM" id="MobiDB-lite"/>
    </source>
</evidence>
<keyword evidence="2" id="KW-0488">Methylation</keyword>
<evidence type="ECO:0000256" key="1">
    <source>
        <dbReference type="ARBA" id="ARBA00004170"/>
    </source>
</evidence>
<dbReference type="FunFam" id="3.30.70.100:FF:000008">
    <property type="entry name" value="Copper transport protein ATOX1"/>
    <property type="match status" value="1"/>
</dbReference>
<comment type="subcellular location">
    <subcellularLocation>
        <location evidence="1">Membrane</location>
        <topology evidence="1">Peripheral membrane protein</topology>
    </subcellularLocation>
</comment>
<feature type="region of interest" description="Disordered" evidence="6">
    <location>
        <begin position="71"/>
        <end position="278"/>
    </location>
</feature>
<dbReference type="Pfam" id="PF00403">
    <property type="entry name" value="HMA"/>
    <property type="match status" value="1"/>
</dbReference>
<keyword evidence="3" id="KW-0479">Metal-binding</keyword>
<name>A0A2G9IAI9_9LAMI</name>
<dbReference type="Gene3D" id="3.30.70.100">
    <property type="match status" value="1"/>
</dbReference>
<feature type="compositionally biased region" description="Low complexity" evidence="6">
    <location>
        <begin position="90"/>
        <end position="100"/>
    </location>
</feature>
<dbReference type="EMBL" id="NKXS01000062">
    <property type="protein sequence ID" value="PIN26680.1"/>
    <property type="molecule type" value="Genomic_DNA"/>
</dbReference>
<dbReference type="GO" id="GO:0009626">
    <property type="term" value="P:plant-type hypersensitive response"/>
    <property type="evidence" value="ECO:0007669"/>
    <property type="project" value="UniProtKB-KW"/>
</dbReference>
<dbReference type="PANTHER" id="PTHR45868">
    <property type="entry name" value="HEAVY METAL-ASSOCIATED ISOPRENYLATED PLANT PROTEIN 33-RELATED"/>
    <property type="match status" value="1"/>
</dbReference>
<dbReference type="GO" id="GO:0016020">
    <property type="term" value="C:membrane"/>
    <property type="evidence" value="ECO:0007669"/>
    <property type="project" value="UniProtKB-SubCell"/>
</dbReference>
<protein>
    <submittedName>
        <fullName evidence="8">Copper chaperone</fullName>
    </submittedName>
</protein>
<comment type="similarity">
    <text evidence="5">Belongs to the HIPP family.</text>
</comment>
<feature type="compositionally biased region" description="Basic and acidic residues" evidence="6">
    <location>
        <begin position="147"/>
        <end position="160"/>
    </location>
</feature>
<dbReference type="InterPro" id="IPR036163">
    <property type="entry name" value="HMA_dom_sf"/>
</dbReference>
<dbReference type="PANTHER" id="PTHR45868:SF69">
    <property type="entry name" value="HEAVY METAL-ASSOCIATED ISOPRENYLATED PLANT PROTEIN 35"/>
    <property type="match status" value="1"/>
</dbReference>
<accession>A0A2G9IAI9</accession>
<dbReference type="OrthoDB" id="689350at2759"/>
<keyword evidence="4" id="KW-0449">Lipoprotein</keyword>
<gene>
    <name evidence="8" type="ORF">CDL12_00547</name>
</gene>
<dbReference type="CDD" id="cd00371">
    <property type="entry name" value="HMA"/>
    <property type="match status" value="1"/>
</dbReference>
<sequence>MAETADEPVEPNRLKTCVLRASIHCVGCSKKVKKILRQLQGVESVDVDTKQQKVTVTGSVDADTLIKKLAKSGKQAQLWPQNPQRRDNNDSNNNNVTANGKNKEKLETEETPTKTHHHQQQQQPNPTSDNAAKVDSAAKKSQGSEAPAKEAEDRGGKTHDGSVVGSPAAAKATGESPVKASGGVQEESKSEEEKKKNDEGCSAAGEATEKKETAVEKNNGGGGEGSTSGKKKKKKGQSGNLSTSAPSSAFRESENQESGAPHQTNHNIPRYHYPPAPHHYYTPPQPVYAVSYNTAYPTSSHTTSYYAAPPPYSHAYMQPGPVTEPPPPDPDLHPRQPLDSFEMFSDENPNACSIM</sequence>
<reference evidence="9" key="1">
    <citation type="journal article" date="2018" name="Gigascience">
        <title>Genome assembly of the Pink Ipe (Handroanthus impetiginosus, Bignoniaceae), a highly valued, ecologically keystone Neotropical timber forest tree.</title>
        <authorList>
            <person name="Silva-Junior O.B."/>
            <person name="Grattapaglia D."/>
            <person name="Novaes E."/>
            <person name="Collevatti R.G."/>
        </authorList>
    </citation>
    <scope>NUCLEOTIDE SEQUENCE [LARGE SCALE GENOMIC DNA]</scope>
    <source>
        <strain evidence="9">cv. UFG-1</strain>
    </source>
</reference>
<feature type="compositionally biased region" description="Basic and acidic residues" evidence="6">
    <location>
        <begin position="101"/>
        <end position="113"/>
    </location>
</feature>
<keyword evidence="4" id="KW-0636">Prenylation</keyword>
<dbReference type="PROSITE" id="PS50846">
    <property type="entry name" value="HMA_2"/>
    <property type="match status" value="1"/>
</dbReference>
<evidence type="ECO:0000256" key="5">
    <source>
        <dbReference type="ARBA" id="ARBA00024045"/>
    </source>
</evidence>
<organism evidence="8 9">
    <name type="scientific">Handroanthus impetiginosus</name>
    <dbReference type="NCBI Taxonomy" id="429701"/>
    <lineage>
        <taxon>Eukaryota</taxon>
        <taxon>Viridiplantae</taxon>
        <taxon>Streptophyta</taxon>
        <taxon>Embryophyta</taxon>
        <taxon>Tracheophyta</taxon>
        <taxon>Spermatophyta</taxon>
        <taxon>Magnoliopsida</taxon>
        <taxon>eudicotyledons</taxon>
        <taxon>Gunneridae</taxon>
        <taxon>Pentapetalae</taxon>
        <taxon>asterids</taxon>
        <taxon>lamiids</taxon>
        <taxon>Lamiales</taxon>
        <taxon>Bignoniaceae</taxon>
        <taxon>Crescentiina</taxon>
        <taxon>Tabebuia alliance</taxon>
        <taxon>Handroanthus</taxon>
    </lineage>
</organism>
<evidence type="ECO:0000256" key="4">
    <source>
        <dbReference type="ARBA" id="ARBA00023289"/>
    </source>
</evidence>
<evidence type="ECO:0000256" key="3">
    <source>
        <dbReference type="ARBA" id="ARBA00022723"/>
    </source>
</evidence>
<feature type="region of interest" description="Disordered" evidence="6">
    <location>
        <begin position="316"/>
        <end position="355"/>
    </location>
</feature>